<dbReference type="EC" id="3.2.1.22" evidence="3 6"/>
<sequence>MPIIFHETDQVFHLHNNQISYVMQVLPNGQLAQLYFGAAIRDTDHLATLARATYPFDAAAPDMTIMEQLQREYPDFGTGDMRAPAFALEQANGSHVTNFVYSSAKITPGKPQLPGLPATYVEAAAEATTLAVTLVDALIHTKLILTYTIFENRPVVTRSARFESDAAEALTMTRAMSLSLDLPDQDYEMLTLNGAWARERQLSVMPLTPGVHSVGSVRGHSSAQFNPFVALKRPTTTENSGEVLGFSLVYSGNFLAQVEADPNAMTRVMLGIHPDHFAWRLDREHTFQTPEVVMTYAAHGLNEMSQTFHELFRTRLCRGPWRDKPRPILINNWEATYFDFDEEKILSIARLAKQTGIEMFVLDDGWFGKRNDDRHSLGDWQPNLTKLPGGIAGLATKINALGLRFGLWFEPEMVNPQSDLYAAHPDWVLATPERPISVGRHQYVLDFSRPEVVDAIYQQMHQVLAGAAIDYVKWDMNRSLTEVFSQGQPAALQGEVYHKFILGVYDLYERLISDFPHILFESCASGGARFDAGMLYYAPQAWTSDDTDAVERQKIQYGTSLVYPLSSISAHVSAVPNEQVGRTTPLATRANVALFGTFGYELDLAKLSAAQLAEVSRQVAFMKQYRALIQGGTFYRLLSPYDGDREQMAWMVVAPDKKRALVGYYRTLAHANGMPSQRLRLRGLDEGLLYHVSLLEEDHYGDELQRAGLRVTGDLERGQQFDGTRGDFQSRVYVLTAVE</sequence>
<dbReference type="Gene3D" id="3.20.20.70">
    <property type="entry name" value="Aldolase class I"/>
    <property type="match status" value="1"/>
</dbReference>
<dbReference type="EMBL" id="JBHTOC010000011">
    <property type="protein sequence ID" value="MFD1430231.1"/>
    <property type="molecule type" value="Genomic_DNA"/>
</dbReference>
<evidence type="ECO:0000259" key="7">
    <source>
        <dbReference type="Pfam" id="PF16874"/>
    </source>
</evidence>
<comment type="caution">
    <text evidence="9">The sequence shown here is derived from an EMBL/GenBank/DDBJ whole genome shotgun (WGS) entry which is preliminary data.</text>
</comment>
<dbReference type="PROSITE" id="PS00512">
    <property type="entry name" value="ALPHA_GALACTOSIDASE"/>
    <property type="match status" value="1"/>
</dbReference>
<comment type="similarity">
    <text evidence="2">Belongs to the glycosyl hydrolase 36 family.</text>
</comment>
<accession>A0ABW4CKY3</accession>
<protein>
    <recommendedName>
        <fullName evidence="3 6">Alpha-galactosidase</fullName>
        <ecNumber evidence="3 6">3.2.1.22</ecNumber>
    </recommendedName>
</protein>
<feature type="domain" description="Glycosyl hydrolase family 36 N-terminal" evidence="8">
    <location>
        <begin position="29"/>
        <end position="282"/>
    </location>
</feature>
<dbReference type="RefSeq" id="WP_203637102.1">
    <property type="nucleotide sequence ID" value="NZ_BOLS01000009.1"/>
</dbReference>
<evidence type="ECO:0000256" key="3">
    <source>
        <dbReference type="ARBA" id="ARBA00012755"/>
    </source>
</evidence>
<dbReference type="InterPro" id="IPR002252">
    <property type="entry name" value="Glyco_hydro_36"/>
</dbReference>
<evidence type="ECO:0000256" key="2">
    <source>
        <dbReference type="ARBA" id="ARBA00006202"/>
    </source>
</evidence>
<evidence type="ECO:0000256" key="5">
    <source>
        <dbReference type="ARBA" id="ARBA00023295"/>
    </source>
</evidence>
<dbReference type="PIRSF" id="PIRSF005536">
    <property type="entry name" value="Agal"/>
    <property type="match status" value="1"/>
</dbReference>
<comment type="catalytic activity">
    <reaction evidence="1 6">
        <text>Hydrolysis of terminal, non-reducing alpha-D-galactose residues in alpha-D-galactosides, including galactose oligosaccharides, galactomannans and galactolipids.</text>
        <dbReference type="EC" id="3.2.1.22"/>
    </reaction>
</comment>
<keyword evidence="4 6" id="KW-0378">Hydrolase</keyword>
<evidence type="ECO:0000256" key="6">
    <source>
        <dbReference type="PIRNR" id="PIRNR005536"/>
    </source>
</evidence>
<evidence type="ECO:0000313" key="10">
    <source>
        <dbReference type="Proteomes" id="UP001597196"/>
    </source>
</evidence>
<evidence type="ECO:0000256" key="1">
    <source>
        <dbReference type="ARBA" id="ARBA00001255"/>
    </source>
</evidence>
<keyword evidence="5 6" id="KW-0326">Glycosidase</keyword>
<name>A0ABW4CKY3_9LACO</name>
<dbReference type="PANTHER" id="PTHR43053">
    <property type="entry name" value="GLYCOSIDASE FAMILY 31"/>
    <property type="match status" value="1"/>
</dbReference>
<dbReference type="Proteomes" id="UP001597196">
    <property type="component" value="Unassembled WGS sequence"/>
</dbReference>
<dbReference type="CDD" id="cd14791">
    <property type="entry name" value="GH36"/>
    <property type="match status" value="1"/>
</dbReference>
<dbReference type="SUPFAM" id="SSF51445">
    <property type="entry name" value="(Trans)glycosidases"/>
    <property type="match status" value="1"/>
</dbReference>
<proteinExistence type="inferred from homology"/>
<dbReference type="Gene3D" id="2.60.40.1180">
    <property type="entry name" value="Golgi alpha-mannosidase II"/>
    <property type="match status" value="1"/>
</dbReference>
<evidence type="ECO:0000259" key="8">
    <source>
        <dbReference type="Pfam" id="PF16875"/>
    </source>
</evidence>
<organism evidence="9 10">
    <name type="scientific">Lacticaseibacillus mingshuiensis</name>
    <dbReference type="NCBI Taxonomy" id="2799574"/>
    <lineage>
        <taxon>Bacteria</taxon>
        <taxon>Bacillati</taxon>
        <taxon>Bacillota</taxon>
        <taxon>Bacilli</taxon>
        <taxon>Lactobacillales</taxon>
        <taxon>Lactobacillaceae</taxon>
        <taxon>Lacticaseibacillus</taxon>
    </lineage>
</organism>
<keyword evidence="10" id="KW-1185">Reference proteome</keyword>
<dbReference type="Pfam" id="PF16875">
    <property type="entry name" value="Glyco_hydro_36N"/>
    <property type="match status" value="1"/>
</dbReference>
<reference evidence="10" key="1">
    <citation type="journal article" date="2019" name="Int. J. Syst. Evol. Microbiol.">
        <title>The Global Catalogue of Microorganisms (GCM) 10K type strain sequencing project: providing services to taxonomists for standard genome sequencing and annotation.</title>
        <authorList>
            <consortium name="The Broad Institute Genomics Platform"/>
            <consortium name="The Broad Institute Genome Sequencing Center for Infectious Disease"/>
            <person name="Wu L."/>
            <person name="Ma J."/>
        </authorList>
    </citation>
    <scope>NUCLEOTIDE SEQUENCE [LARGE SCALE GENOMIC DNA]</scope>
    <source>
        <strain evidence="10">CCM 8980</strain>
    </source>
</reference>
<dbReference type="InterPro" id="IPR017853">
    <property type="entry name" value="GH"/>
</dbReference>
<dbReference type="Pfam" id="PF16874">
    <property type="entry name" value="Glyco_hydro_36C"/>
    <property type="match status" value="1"/>
</dbReference>
<dbReference type="InterPro" id="IPR050985">
    <property type="entry name" value="Alpha-glycosidase_related"/>
</dbReference>
<dbReference type="InterPro" id="IPR000111">
    <property type="entry name" value="Glyco_hydro_27/36_CS"/>
</dbReference>
<evidence type="ECO:0000256" key="4">
    <source>
        <dbReference type="ARBA" id="ARBA00022801"/>
    </source>
</evidence>
<dbReference type="InterPro" id="IPR013780">
    <property type="entry name" value="Glyco_hydro_b"/>
</dbReference>
<dbReference type="Pfam" id="PF02065">
    <property type="entry name" value="Melibiase"/>
    <property type="match status" value="1"/>
</dbReference>
<dbReference type="PANTHER" id="PTHR43053:SF3">
    <property type="entry name" value="ALPHA-GALACTOSIDASE C-RELATED"/>
    <property type="match status" value="1"/>
</dbReference>
<evidence type="ECO:0000313" key="9">
    <source>
        <dbReference type="EMBL" id="MFD1430231.1"/>
    </source>
</evidence>
<gene>
    <name evidence="9" type="ORF">ACFQ4P_08230</name>
</gene>
<dbReference type="InterPro" id="IPR031704">
    <property type="entry name" value="Glyco_hydro_36_N"/>
</dbReference>
<dbReference type="InterPro" id="IPR031705">
    <property type="entry name" value="Glyco_hydro_36_C"/>
</dbReference>
<dbReference type="PRINTS" id="PR00743">
    <property type="entry name" value="GLHYDRLASE36"/>
</dbReference>
<dbReference type="InterPro" id="IPR013785">
    <property type="entry name" value="Aldolase_TIM"/>
</dbReference>
<dbReference type="InterPro" id="IPR038417">
    <property type="entry name" value="Alpga-gal_N_sf"/>
</dbReference>
<dbReference type="Gene3D" id="2.70.98.60">
    <property type="entry name" value="alpha-galactosidase from lactobacil brevis"/>
    <property type="match status" value="1"/>
</dbReference>
<feature type="domain" description="Glycosyl hydrolase family 36 C-terminal" evidence="7">
    <location>
        <begin position="648"/>
        <end position="735"/>
    </location>
</feature>